<dbReference type="EnsemblPlants" id="Zm00001eb267520_T001">
    <property type="protein sequence ID" value="Zm00001eb267520_P001"/>
    <property type="gene ID" value="Zm00001eb267520"/>
</dbReference>
<dbReference type="InParanoid" id="A0A804PUC2"/>
<accession>A0A804PUC2</accession>
<keyword evidence="2" id="KW-1185">Reference proteome</keyword>
<organism evidence="1 2">
    <name type="scientific">Zea mays</name>
    <name type="common">Maize</name>
    <dbReference type="NCBI Taxonomy" id="4577"/>
    <lineage>
        <taxon>Eukaryota</taxon>
        <taxon>Viridiplantae</taxon>
        <taxon>Streptophyta</taxon>
        <taxon>Embryophyta</taxon>
        <taxon>Tracheophyta</taxon>
        <taxon>Spermatophyta</taxon>
        <taxon>Magnoliopsida</taxon>
        <taxon>Liliopsida</taxon>
        <taxon>Poales</taxon>
        <taxon>Poaceae</taxon>
        <taxon>PACMAD clade</taxon>
        <taxon>Panicoideae</taxon>
        <taxon>Andropogonodae</taxon>
        <taxon>Andropogoneae</taxon>
        <taxon>Tripsacinae</taxon>
        <taxon>Zea</taxon>
    </lineage>
</organism>
<reference evidence="2" key="1">
    <citation type="journal article" date="2009" name="Science">
        <title>The B73 maize genome: complexity, diversity, and dynamics.</title>
        <authorList>
            <person name="Schnable P.S."/>
            <person name="Ware D."/>
            <person name="Fulton R.S."/>
            <person name="Stein J.C."/>
            <person name="Wei F."/>
            <person name="Pasternak S."/>
            <person name="Liang C."/>
            <person name="Zhang J."/>
            <person name="Fulton L."/>
            <person name="Graves T.A."/>
            <person name="Minx P."/>
            <person name="Reily A.D."/>
            <person name="Courtney L."/>
            <person name="Kruchowski S.S."/>
            <person name="Tomlinson C."/>
            <person name="Strong C."/>
            <person name="Delehaunty K."/>
            <person name="Fronick C."/>
            <person name="Courtney B."/>
            <person name="Rock S.M."/>
            <person name="Belter E."/>
            <person name="Du F."/>
            <person name="Kim K."/>
            <person name="Abbott R.M."/>
            <person name="Cotton M."/>
            <person name="Levy A."/>
            <person name="Marchetto P."/>
            <person name="Ochoa K."/>
            <person name="Jackson S.M."/>
            <person name="Gillam B."/>
            <person name="Chen W."/>
            <person name="Yan L."/>
            <person name="Higginbotham J."/>
            <person name="Cardenas M."/>
            <person name="Waligorski J."/>
            <person name="Applebaum E."/>
            <person name="Phelps L."/>
            <person name="Falcone J."/>
            <person name="Kanchi K."/>
            <person name="Thane T."/>
            <person name="Scimone A."/>
            <person name="Thane N."/>
            <person name="Henke J."/>
            <person name="Wang T."/>
            <person name="Ruppert J."/>
            <person name="Shah N."/>
            <person name="Rotter K."/>
            <person name="Hodges J."/>
            <person name="Ingenthron E."/>
            <person name="Cordes M."/>
            <person name="Kohlberg S."/>
            <person name="Sgro J."/>
            <person name="Delgado B."/>
            <person name="Mead K."/>
            <person name="Chinwalla A."/>
            <person name="Leonard S."/>
            <person name="Crouse K."/>
            <person name="Collura K."/>
            <person name="Kudrna D."/>
            <person name="Currie J."/>
            <person name="He R."/>
            <person name="Angelova A."/>
            <person name="Rajasekar S."/>
            <person name="Mueller T."/>
            <person name="Lomeli R."/>
            <person name="Scara G."/>
            <person name="Ko A."/>
            <person name="Delaney K."/>
            <person name="Wissotski M."/>
            <person name="Lopez G."/>
            <person name="Campos D."/>
            <person name="Braidotti M."/>
            <person name="Ashley E."/>
            <person name="Golser W."/>
            <person name="Kim H."/>
            <person name="Lee S."/>
            <person name="Lin J."/>
            <person name="Dujmic Z."/>
            <person name="Kim W."/>
            <person name="Talag J."/>
            <person name="Zuccolo A."/>
            <person name="Fan C."/>
            <person name="Sebastian A."/>
            <person name="Kramer M."/>
            <person name="Spiegel L."/>
            <person name="Nascimento L."/>
            <person name="Zutavern T."/>
            <person name="Miller B."/>
            <person name="Ambroise C."/>
            <person name="Muller S."/>
            <person name="Spooner W."/>
            <person name="Narechania A."/>
            <person name="Ren L."/>
            <person name="Wei S."/>
            <person name="Kumari S."/>
            <person name="Faga B."/>
            <person name="Levy M.J."/>
            <person name="McMahan L."/>
            <person name="Van Buren P."/>
            <person name="Vaughn M.W."/>
            <person name="Ying K."/>
            <person name="Yeh C.-T."/>
            <person name="Emrich S.J."/>
            <person name="Jia Y."/>
            <person name="Kalyanaraman A."/>
            <person name="Hsia A.-P."/>
            <person name="Barbazuk W.B."/>
            <person name="Baucom R.S."/>
            <person name="Brutnell T.P."/>
            <person name="Carpita N.C."/>
            <person name="Chaparro C."/>
            <person name="Chia J.-M."/>
            <person name="Deragon J.-M."/>
            <person name="Estill J.C."/>
            <person name="Fu Y."/>
            <person name="Jeddeloh J.A."/>
            <person name="Han Y."/>
            <person name="Lee H."/>
            <person name="Li P."/>
            <person name="Lisch D.R."/>
            <person name="Liu S."/>
            <person name="Liu Z."/>
            <person name="Nagel D.H."/>
            <person name="McCann M.C."/>
            <person name="SanMiguel P."/>
            <person name="Myers A.M."/>
            <person name="Nettleton D."/>
            <person name="Nguyen J."/>
            <person name="Penning B.W."/>
            <person name="Ponnala L."/>
            <person name="Schneider K.L."/>
            <person name="Schwartz D.C."/>
            <person name="Sharma A."/>
            <person name="Soderlund C."/>
            <person name="Springer N.M."/>
            <person name="Sun Q."/>
            <person name="Wang H."/>
            <person name="Waterman M."/>
            <person name="Westerman R."/>
            <person name="Wolfgruber T.K."/>
            <person name="Yang L."/>
            <person name="Yu Y."/>
            <person name="Zhang L."/>
            <person name="Zhou S."/>
            <person name="Zhu Q."/>
            <person name="Bennetzen J.L."/>
            <person name="Dawe R.K."/>
            <person name="Jiang J."/>
            <person name="Jiang N."/>
            <person name="Presting G.G."/>
            <person name="Wessler S.R."/>
            <person name="Aluru S."/>
            <person name="Martienssen R.A."/>
            <person name="Clifton S.W."/>
            <person name="McCombie W.R."/>
            <person name="Wing R.A."/>
            <person name="Wilson R.K."/>
        </authorList>
    </citation>
    <scope>NUCLEOTIDE SEQUENCE [LARGE SCALE GENOMIC DNA]</scope>
    <source>
        <strain evidence="2">cv. B73</strain>
    </source>
</reference>
<evidence type="ECO:0000313" key="2">
    <source>
        <dbReference type="Proteomes" id="UP000007305"/>
    </source>
</evidence>
<reference evidence="1" key="3">
    <citation type="submission" date="2021-05" db="UniProtKB">
        <authorList>
            <consortium name="EnsemblPlants"/>
        </authorList>
    </citation>
    <scope>IDENTIFICATION</scope>
    <source>
        <strain evidence="1">cv. B73</strain>
    </source>
</reference>
<reference evidence="1" key="2">
    <citation type="submission" date="2019-07" db="EMBL/GenBank/DDBJ databases">
        <authorList>
            <person name="Seetharam A."/>
            <person name="Woodhouse M."/>
            <person name="Cannon E."/>
        </authorList>
    </citation>
    <scope>NUCLEOTIDE SEQUENCE [LARGE SCALE GENOMIC DNA]</scope>
    <source>
        <strain evidence="1">cv. B73</strain>
    </source>
</reference>
<dbReference type="Proteomes" id="UP000007305">
    <property type="component" value="Chromosome 6"/>
</dbReference>
<proteinExistence type="predicted"/>
<dbReference type="Gramene" id="Zm00001eb267520_T001">
    <property type="protein sequence ID" value="Zm00001eb267520_P001"/>
    <property type="gene ID" value="Zm00001eb267520"/>
</dbReference>
<protein>
    <submittedName>
        <fullName evidence="1">Uncharacterized protein</fullName>
    </submittedName>
</protein>
<name>A0A804PUC2_MAIZE</name>
<sequence length="101" mass="11383">MASLLRRKLYSPCLQDSDHLYWNVIGKTSAAKQVNKIVQILAKSYCEEGTIVCMTCFILIASKTSPKQVKIVQILAISYCEAGTIVYMARFFLIAHFSTEQ</sequence>
<dbReference type="AlphaFoldDB" id="A0A804PUC2"/>
<evidence type="ECO:0000313" key="1">
    <source>
        <dbReference type="EnsemblPlants" id="Zm00001eb267520_P001"/>
    </source>
</evidence>